<dbReference type="EMBL" id="QUNO01000001">
    <property type="protein sequence ID" value="REH55370.1"/>
    <property type="molecule type" value="Genomic_DNA"/>
</dbReference>
<protein>
    <submittedName>
        <fullName evidence="2">Uncharacterized protein</fullName>
    </submittedName>
</protein>
<keyword evidence="1" id="KW-0812">Transmembrane</keyword>
<dbReference type="AlphaFoldDB" id="A0A3E0I9N0"/>
<keyword evidence="3" id="KW-1185">Reference proteome</keyword>
<gene>
    <name evidence="2" type="ORF">BCF44_101390</name>
</gene>
<feature type="transmembrane region" description="Helical" evidence="1">
    <location>
        <begin position="32"/>
        <end position="53"/>
    </location>
</feature>
<proteinExistence type="predicted"/>
<dbReference type="RefSeq" id="WP_147328369.1">
    <property type="nucleotide sequence ID" value="NZ_CP144375.1"/>
</dbReference>
<name>A0A3E0I9N0_9PSEU</name>
<evidence type="ECO:0000313" key="3">
    <source>
        <dbReference type="Proteomes" id="UP000256269"/>
    </source>
</evidence>
<keyword evidence="1" id="KW-0472">Membrane</keyword>
<organism evidence="2 3">
    <name type="scientific">Kutzneria buriramensis</name>
    <dbReference type="NCBI Taxonomy" id="1045776"/>
    <lineage>
        <taxon>Bacteria</taxon>
        <taxon>Bacillati</taxon>
        <taxon>Actinomycetota</taxon>
        <taxon>Actinomycetes</taxon>
        <taxon>Pseudonocardiales</taxon>
        <taxon>Pseudonocardiaceae</taxon>
        <taxon>Kutzneria</taxon>
    </lineage>
</organism>
<feature type="transmembrane region" description="Helical" evidence="1">
    <location>
        <begin position="65"/>
        <end position="84"/>
    </location>
</feature>
<comment type="caution">
    <text evidence="2">The sequence shown here is derived from an EMBL/GenBank/DDBJ whole genome shotgun (WGS) entry which is preliminary data.</text>
</comment>
<evidence type="ECO:0000256" key="1">
    <source>
        <dbReference type="SAM" id="Phobius"/>
    </source>
</evidence>
<feature type="transmembrane region" description="Helical" evidence="1">
    <location>
        <begin position="124"/>
        <end position="144"/>
    </location>
</feature>
<evidence type="ECO:0000313" key="2">
    <source>
        <dbReference type="EMBL" id="REH55370.1"/>
    </source>
</evidence>
<feature type="transmembrane region" description="Helical" evidence="1">
    <location>
        <begin position="6"/>
        <end position="25"/>
    </location>
</feature>
<accession>A0A3E0I9N0</accession>
<keyword evidence="1" id="KW-1133">Transmembrane helix</keyword>
<dbReference type="OrthoDB" id="4558741at2"/>
<sequence>MPSFVWALVLIGVVGLPTVTAALLYRRAPKVAVGAVVVMAAWGVVSALLAASGAYDQDASAVKPWLGIALVGVVAVLLAAARIPAVRQALAAPDTVARLVAPQVLRVVGVMFLLVMALGQLPAVFALPAGLGDMAVGIAAPFIARRLRNGSTRGAVWFNVMGIVDLVVAVSIGYLAATGPTQLIHVTPSTEAVTMLPLVLIPTVAVPLALALHVLSLLRLRSTRESHVAQGRQTGPSPDPVAR</sequence>
<feature type="transmembrane region" description="Helical" evidence="1">
    <location>
        <begin position="156"/>
        <end position="176"/>
    </location>
</feature>
<feature type="transmembrane region" description="Helical" evidence="1">
    <location>
        <begin position="96"/>
        <end position="118"/>
    </location>
</feature>
<dbReference type="Proteomes" id="UP000256269">
    <property type="component" value="Unassembled WGS sequence"/>
</dbReference>
<reference evidence="2 3" key="1">
    <citation type="submission" date="2018-08" db="EMBL/GenBank/DDBJ databases">
        <title>Genomic Encyclopedia of Archaeal and Bacterial Type Strains, Phase II (KMG-II): from individual species to whole genera.</title>
        <authorList>
            <person name="Goeker M."/>
        </authorList>
    </citation>
    <scope>NUCLEOTIDE SEQUENCE [LARGE SCALE GENOMIC DNA]</scope>
    <source>
        <strain evidence="2 3">DSM 45791</strain>
    </source>
</reference>
<feature type="transmembrane region" description="Helical" evidence="1">
    <location>
        <begin position="196"/>
        <end position="218"/>
    </location>
</feature>